<keyword evidence="1" id="KW-0238">DNA-binding</keyword>
<sequence>MERLPVGKIIQGLRKAKGITQEELAEVLGVSSAAISKWENGQMYPDITLFPVIARYFNISIDCLFGFSNDLPEEEYLKNRQECIKLFASGKCLNGIERIKRLVYLYPTNDRIKIDLLKNVLPYLALEKDSEIRENLIRQMILICQRCIDDSVQSQKHFLLAHLFIMIKKYEDASACLVDENEIMAIDMKNSLILRENNANAIDIIDSTINMLGIQLIYELRNKVSYWIKNDLTYTKDILEKQCTLITVLGLSRNLYFMVYMNMAYVYCLSSQKNAALELIQKFITMYKENPIKDSMLINVFVSGFSSQPFDIIRNSSAFIELNQILEEYL</sequence>
<evidence type="ECO:0000259" key="2">
    <source>
        <dbReference type="PROSITE" id="PS50943"/>
    </source>
</evidence>
<dbReference type="SUPFAM" id="SSF47413">
    <property type="entry name" value="lambda repressor-like DNA-binding domains"/>
    <property type="match status" value="1"/>
</dbReference>
<feature type="domain" description="HTH cro/C1-type" evidence="2">
    <location>
        <begin position="10"/>
        <end position="64"/>
    </location>
</feature>
<accession>A0A3A9AM36</accession>
<dbReference type="SMART" id="SM00530">
    <property type="entry name" value="HTH_XRE"/>
    <property type="match status" value="1"/>
</dbReference>
<evidence type="ECO:0000313" key="3">
    <source>
        <dbReference type="EMBL" id="RKI87385.1"/>
    </source>
</evidence>
<gene>
    <name evidence="3" type="ORF">D7V94_21035</name>
</gene>
<dbReference type="GO" id="GO:0003677">
    <property type="term" value="F:DNA binding"/>
    <property type="evidence" value="ECO:0007669"/>
    <property type="project" value="UniProtKB-KW"/>
</dbReference>
<dbReference type="InterPro" id="IPR001387">
    <property type="entry name" value="Cro/C1-type_HTH"/>
</dbReference>
<dbReference type="Pfam" id="PF01381">
    <property type="entry name" value="HTH_3"/>
    <property type="match status" value="1"/>
</dbReference>
<organism evidence="3 4">
    <name type="scientific">Parablautia intestinalis</name>
    <dbReference type="NCBI Taxonomy" id="2320100"/>
    <lineage>
        <taxon>Bacteria</taxon>
        <taxon>Bacillati</taxon>
        <taxon>Bacillota</taxon>
        <taxon>Clostridia</taxon>
        <taxon>Lachnospirales</taxon>
        <taxon>Lachnospiraceae</taxon>
        <taxon>Parablautia</taxon>
    </lineage>
</organism>
<dbReference type="AlphaFoldDB" id="A0A3A9AM36"/>
<dbReference type="PANTHER" id="PTHR46558">
    <property type="entry name" value="TRACRIPTIONAL REGULATORY PROTEIN-RELATED-RELATED"/>
    <property type="match status" value="1"/>
</dbReference>
<dbReference type="Gene3D" id="1.10.260.40">
    <property type="entry name" value="lambda repressor-like DNA-binding domains"/>
    <property type="match status" value="1"/>
</dbReference>
<dbReference type="PANTHER" id="PTHR46558:SF11">
    <property type="entry name" value="HTH-TYPE TRANSCRIPTIONAL REGULATOR XRE"/>
    <property type="match status" value="1"/>
</dbReference>
<comment type="caution">
    <text evidence="3">The sequence shown here is derived from an EMBL/GenBank/DDBJ whole genome shotgun (WGS) entry which is preliminary data.</text>
</comment>
<dbReference type="Proteomes" id="UP000280696">
    <property type="component" value="Unassembled WGS sequence"/>
</dbReference>
<reference evidence="3 4" key="1">
    <citation type="submission" date="2018-09" db="EMBL/GenBank/DDBJ databases">
        <title>Murine metabolic-syndrome-specific gut microbial biobank.</title>
        <authorList>
            <person name="Liu C."/>
        </authorList>
    </citation>
    <scope>NUCLEOTIDE SEQUENCE [LARGE SCALE GENOMIC DNA]</scope>
    <source>
        <strain evidence="3 4">0.1xD8-82</strain>
    </source>
</reference>
<dbReference type="EMBL" id="RAYQ01000041">
    <property type="protein sequence ID" value="RKI87385.1"/>
    <property type="molecule type" value="Genomic_DNA"/>
</dbReference>
<dbReference type="OrthoDB" id="9812495at2"/>
<dbReference type="InterPro" id="IPR010982">
    <property type="entry name" value="Lambda_DNA-bd_dom_sf"/>
</dbReference>
<keyword evidence="4" id="KW-1185">Reference proteome</keyword>
<evidence type="ECO:0000313" key="4">
    <source>
        <dbReference type="Proteomes" id="UP000280696"/>
    </source>
</evidence>
<dbReference type="PROSITE" id="PS50943">
    <property type="entry name" value="HTH_CROC1"/>
    <property type="match status" value="1"/>
</dbReference>
<proteinExistence type="predicted"/>
<name>A0A3A9AM36_9FIRM</name>
<evidence type="ECO:0000256" key="1">
    <source>
        <dbReference type="ARBA" id="ARBA00023125"/>
    </source>
</evidence>
<protein>
    <submittedName>
        <fullName evidence="3">XRE family transcriptional regulator</fullName>
    </submittedName>
</protein>
<dbReference type="RefSeq" id="WP_120472251.1">
    <property type="nucleotide sequence ID" value="NZ_RAYQ01000041.1"/>
</dbReference>
<dbReference type="CDD" id="cd00093">
    <property type="entry name" value="HTH_XRE"/>
    <property type="match status" value="1"/>
</dbReference>